<accession>A0A493TD85</accession>
<reference evidence="2" key="3">
    <citation type="submission" date="2025-09" db="UniProtKB">
        <authorList>
            <consortium name="Ensembl"/>
        </authorList>
    </citation>
    <scope>IDENTIFICATION</scope>
</reference>
<evidence type="ECO:0000313" key="2">
    <source>
        <dbReference type="Ensembl" id="ENSAPLP00000023842.1"/>
    </source>
</evidence>
<proteinExistence type="predicted"/>
<reference evidence="2" key="2">
    <citation type="submission" date="2025-08" db="UniProtKB">
        <authorList>
            <consortium name="Ensembl"/>
        </authorList>
    </citation>
    <scope>IDENTIFICATION</scope>
</reference>
<protein>
    <submittedName>
        <fullName evidence="2">Uncharacterized protein</fullName>
    </submittedName>
</protein>
<feature type="compositionally biased region" description="Polar residues" evidence="1">
    <location>
        <begin position="125"/>
        <end position="134"/>
    </location>
</feature>
<evidence type="ECO:0000256" key="1">
    <source>
        <dbReference type="SAM" id="MobiDB-lite"/>
    </source>
</evidence>
<dbReference type="Ensembl" id="ENSAPLT00000034127.1">
    <property type="protein sequence ID" value="ENSAPLP00000023842.1"/>
    <property type="gene ID" value="ENSAPLG00000018961.1"/>
</dbReference>
<feature type="region of interest" description="Disordered" evidence="1">
    <location>
        <begin position="117"/>
        <end position="144"/>
    </location>
</feature>
<dbReference type="AlphaFoldDB" id="A0A493TD85"/>
<feature type="compositionally biased region" description="Basic and acidic residues" evidence="1">
    <location>
        <begin position="78"/>
        <end position="96"/>
    </location>
</feature>
<reference evidence="2 3" key="1">
    <citation type="submission" date="2017-10" db="EMBL/GenBank/DDBJ databases">
        <title>A new Pekin duck reference genome.</title>
        <authorList>
            <person name="Hou Z.-C."/>
            <person name="Zhou Z.-K."/>
            <person name="Zhu F."/>
            <person name="Hou S.-S."/>
        </authorList>
    </citation>
    <scope>NUCLEOTIDE SEQUENCE [LARGE SCALE GENOMIC DNA]</scope>
</reference>
<feature type="region of interest" description="Disordered" evidence="1">
    <location>
        <begin position="77"/>
        <end position="98"/>
    </location>
</feature>
<dbReference type="Proteomes" id="UP000016666">
    <property type="component" value="Chromosome 15"/>
</dbReference>
<evidence type="ECO:0000313" key="3">
    <source>
        <dbReference type="Proteomes" id="UP000016666"/>
    </source>
</evidence>
<keyword evidence="3" id="KW-1185">Reference proteome</keyword>
<sequence>HLRHCGSKMWLEIKIPLSSACCPPCGQHTQQQTGASPVLPTLITQILVLQGCTVPNPSDSKRLRSVGNPIFQPYFSPCDDHKLPTHRPPLPERQEPKLGGNVQLAWWLPGAVPSLLGSPKSSSGQEAASVQGAPQPQKLGAGAS</sequence>
<organism evidence="2 3">
    <name type="scientific">Anas platyrhynchos platyrhynchos</name>
    <name type="common">Northern mallard</name>
    <dbReference type="NCBI Taxonomy" id="8840"/>
    <lineage>
        <taxon>Eukaryota</taxon>
        <taxon>Metazoa</taxon>
        <taxon>Chordata</taxon>
        <taxon>Craniata</taxon>
        <taxon>Vertebrata</taxon>
        <taxon>Euteleostomi</taxon>
        <taxon>Archelosauria</taxon>
        <taxon>Archosauria</taxon>
        <taxon>Dinosauria</taxon>
        <taxon>Saurischia</taxon>
        <taxon>Theropoda</taxon>
        <taxon>Coelurosauria</taxon>
        <taxon>Aves</taxon>
        <taxon>Neognathae</taxon>
        <taxon>Galloanserae</taxon>
        <taxon>Anseriformes</taxon>
        <taxon>Anatidae</taxon>
        <taxon>Anatinae</taxon>
        <taxon>Anas</taxon>
    </lineage>
</organism>
<name>A0A493TD85_ANAPP</name>